<reference evidence="2 3" key="1">
    <citation type="journal article" date="2024" name="Commun. Biol.">
        <title>Comparative genomic analysis of thermophilic fungi reveals convergent evolutionary adaptations and gene losses.</title>
        <authorList>
            <person name="Steindorff A.S."/>
            <person name="Aguilar-Pontes M.V."/>
            <person name="Robinson A.J."/>
            <person name="Andreopoulos B."/>
            <person name="LaButti K."/>
            <person name="Kuo A."/>
            <person name="Mondo S."/>
            <person name="Riley R."/>
            <person name="Otillar R."/>
            <person name="Haridas S."/>
            <person name="Lipzen A."/>
            <person name="Grimwood J."/>
            <person name="Schmutz J."/>
            <person name="Clum A."/>
            <person name="Reid I.D."/>
            <person name="Moisan M.C."/>
            <person name="Butler G."/>
            <person name="Nguyen T.T.M."/>
            <person name="Dewar K."/>
            <person name="Conant G."/>
            <person name="Drula E."/>
            <person name="Henrissat B."/>
            <person name="Hansel C."/>
            <person name="Singer S."/>
            <person name="Hutchinson M.I."/>
            <person name="de Vries R.P."/>
            <person name="Natvig D.O."/>
            <person name="Powell A.J."/>
            <person name="Tsang A."/>
            <person name="Grigoriev I.V."/>
        </authorList>
    </citation>
    <scope>NUCLEOTIDE SEQUENCE [LARGE SCALE GENOMIC DNA]</scope>
    <source>
        <strain evidence="2 3">ATCC 22073</strain>
    </source>
</reference>
<evidence type="ECO:0000256" key="1">
    <source>
        <dbReference type="SAM" id="MobiDB-lite"/>
    </source>
</evidence>
<dbReference type="RefSeq" id="XP_070866265.1">
    <property type="nucleotide sequence ID" value="XM_071011346.1"/>
</dbReference>
<dbReference type="Proteomes" id="UP001600064">
    <property type="component" value="Unassembled WGS sequence"/>
</dbReference>
<gene>
    <name evidence="2" type="ORF">VTJ83DRAFT_4815</name>
</gene>
<dbReference type="EMBL" id="JAZGUE010000004">
    <property type="protein sequence ID" value="KAL2267538.1"/>
    <property type="molecule type" value="Genomic_DNA"/>
</dbReference>
<feature type="compositionally biased region" description="Basic and acidic residues" evidence="1">
    <location>
        <begin position="114"/>
        <end position="128"/>
    </location>
</feature>
<feature type="compositionally biased region" description="Basic and acidic residues" evidence="1">
    <location>
        <begin position="90"/>
        <end position="102"/>
    </location>
</feature>
<protein>
    <submittedName>
        <fullName evidence="2">Uncharacterized protein</fullName>
    </submittedName>
</protein>
<feature type="region of interest" description="Disordered" evidence="1">
    <location>
        <begin position="89"/>
        <end position="137"/>
    </location>
</feature>
<organism evidence="2 3">
    <name type="scientific">Remersonia thermophila</name>
    <dbReference type="NCBI Taxonomy" id="72144"/>
    <lineage>
        <taxon>Eukaryota</taxon>
        <taxon>Fungi</taxon>
        <taxon>Dikarya</taxon>
        <taxon>Ascomycota</taxon>
        <taxon>Pezizomycotina</taxon>
        <taxon>Sordariomycetes</taxon>
        <taxon>Sordariomycetidae</taxon>
        <taxon>Sordariales</taxon>
        <taxon>Sordariales incertae sedis</taxon>
        <taxon>Remersonia</taxon>
    </lineage>
</organism>
<sequence>MVAGPCYCWSVCLHYACGCTWTGRTVHRCDTLGTNCNPWTTCRVTERNCLDCHDTNALGRQDAGSNKMKRERVMNAEALGAVSEAEALEDAARTEAKTESPVRVRNHNPRARRRAGEPGEGSMDRWRWEGSGARRRA</sequence>
<accession>A0ABR4DB26</accession>
<evidence type="ECO:0000313" key="2">
    <source>
        <dbReference type="EMBL" id="KAL2267538.1"/>
    </source>
</evidence>
<evidence type="ECO:0000313" key="3">
    <source>
        <dbReference type="Proteomes" id="UP001600064"/>
    </source>
</evidence>
<keyword evidence="3" id="KW-1185">Reference proteome</keyword>
<feature type="compositionally biased region" description="Basic residues" evidence="1">
    <location>
        <begin position="104"/>
        <end position="113"/>
    </location>
</feature>
<dbReference type="GeneID" id="98125990"/>
<name>A0ABR4DB26_9PEZI</name>
<proteinExistence type="predicted"/>
<comment type="caution">
    <text evidence="2">The sequence shown here is derived from an EMBL/GenBank/DDBJ whole genome shotgun (WGS) entry which is preliminary data.</text>
</comment>